<evidence type="ECO:0000256" key="11">
    <source>
        <dbReference type="ARBA" id="ARBA00022840"/>
    </source>
</evidence>
<dbReference type="SUPFAM" id="SSF52540">
    <property type="entry name" value="P-loop containing nucleoside triphosphate hydrolases"/>
    <property type="match status" value="1"/>
</dbReference>
<gene>
    <name evidence="21" type="ORF">AVDCRST_MAG42-1234</name>
</gene>
<keyword evidence="8 18" id="KW-0812">Transmembrane</keyword>
<dbReference type="PANTHER" id="PTHR32309">
    <property type="entry name" value="TYROSINE-PROTEIN KINASE"/>
    <property type="match status" value="1"/>
</dbReference>
<keyword evidence="6" id="KW-0997">Cell inner membrane</keyword>
<dbReference type="InterPro" id="IPR050445">
    <property type="entry name" value="Bact_polysacc_biosynth/exp"/>
</dbReference>
<proteinExistence type="inferred from homology"/>
<organism evidence="21">
    <name type="scientific">uncultured Chthoniobacterales bacterium</name>
    <dbReference type="NCBI Taxonomy" id="1836801"/>
    <lineage>
        <taxon>Bacteria</taxon>
        <taxon>Pseudomonadati</taxon>
        <taxon>Verrucomicrobiota</taxon>
        <taxon>Spartobacteria</taxon>
        <taxon>Chthoniobacterales</taxon>
        <taxon>environmental samples</taxon>
    </lineage>
</organism>
<evidence type="ECO:0000259" key="20">
    <source>
        <dbReference type="Pfam" id="PF13614"/>
    </source>
</evidence>
<keyword evidence="9" id="KW-0547">Nucleotide-binding</keyword>
<feature type="domain" description="AAA" evidence="20">
    <location>
        <begin position="506"/>
        <end position="640"/>
    </location>
</feature>
<evidence type="ECO:0000256" key="2">
    <source>
        <dbReference type="ARBA" id="ARBA00007316"/>
    </source>
</evidence>
<evidence type="ECO:0000256" key="13">
    <source>
        <dbReference type="ARBA" id="ARBA00023136"/>
    </source>
</evidence>
<keyword evidence="7" id="KW-0808">Transferase</keyword>
<feature type="region of interest" description="Disordered" evidence="17">
    <location>
        <begin position="693"/>
        <end position="715"/>
    </location>
</feature>
<dbReference type="CDD" id="cd05387">
    <property type="entry name" value="BY-kinase"/>
    <property type="match status" value="1"/>
</dbReference>
<dbReference type="InterPro" id="IPR027417">
    <property type="entry name" value="P-loop_NTPase"/>
</dbReference>
<dbReference type="FunFam" id="3.40.50.300:FF:000527">
    <property type="entry name" value="Tyrosine-protein kinase etk"/>
    <property type="match status" value="1"/>
</dbReference>
<comment type="similarity">
    <text evidence="2">Belongs to the CpsD/CapB family.</text>
</comment>
<evidence type="ECO:0000256" key="6">
    <source>
        <dbReference type="ARBA" id="ARBA00022519"/>
    </source>
</evidence>
<feature type="transmembrane region" description="Helical" evidence="18">
    <location>
        <begin position="412"/>
        <end position="434"/>
    </location>
</feature>
<evidence type="ECO:0000313" key="21">
    <source>
        <dbReference type="EMBL" id="CAA9233002.1"/>
    </source>
</evidence>
<dbReference type="Gene3D" id="3.40.50.300">
    <property type="entry name" value="P-loop containing nucleotide triphosphate hydrolases"/>
    <property type="match status" value="1"/>
</dbReference>
<evidence type="ECO:0000256" key="17">
    <source>
        <dbReference type="SAM" id="MobiDB-lite"/>
    </source>
</evidence>
<evidence type="ECO:0000256" key="9">
    <source>
        <dbReference type="ARBA" id="ARBA00022741"/>
    </source>
</evidence>
<dbReference type="GO" id="GO:0005886">
    <property type="term" value="C:plasma membrane"/>
    <property type="evidence" value="ECO:0007669"/>
    <property type="project" value="UniProtKB-SubCell"/>
</dbReference>
<dbReference type="InterPro" id="IPR003856">
    <property type="entry name" value="LPS_length_determ_N"/>
</dbReference>
<evidence type="ECO:0000259" key="19">
    <source>
        <dbReference type="Pfam" id="PF02706"/>
    </source>
</evidence>
<dbReference type="InterPro" id="IPR005702">
    <property type="entry name" value="Wzc-like_C"/>
</dbReference>
<dbReference type="GO" id="GO:0004715">
    <property type="term" value="F:non-membrane spanning protein tyrosine kinase activity"/>
    <property type="evidence" value="ECO:0007669"/>
    <property type="project" value="UniProtKB-EC"/>
</dbReference>
<evidence type="ECO:0000256" key="16">
    <source>
        <dbReference type="SAM" id="Coils"/>
    </source>
</evidence>
<dbReference type="Pfam" id="PF13614">
    <property type="entry name" value="AAA_31"/>
    <property type="match status" value="1"/>
</dbReference>
<dbReference type="NCBIfam" id="TIGR01007">
    <property type="entry name" value="eps_fam"/>
    <property type="match status" value="1"/>
</dbReference>
<keyword evidence="12 18" id="KW-1133">Transmembrane helix</keyword>
<evidence type="ECO:0000256" key="18">
    <source>
        <dbReference type="SAM" id="Phobius"/>
    </source>
</evidence>
<comment type="similarity">
    <text evidence="3">Belongs to the etk/wzc family.</text>
</comment>
<evidence type="ECO:0000256" key="15">
    <source>
        <dbReference type="ARBA" id="ARBA00051245"/>
    </source>
</evidence>
<evidence type="ECO:0000256" key="5">
    <source>
        <dbReference type="ARBA" id="ARBA00022475"/>
    </source>
</evidence>
<feature type="domain" description="Polysaccharide chain length determinant N-terminal" evidence="19">
    <location>
        <begin position="12"/>
        <end position="100"/>
    </location>
</feature>
<evidence type="ECO:0000256" key="3">
    <source>
        <dbReference type="ARBA" id="ARBA00008883"/>
    </source>
</evidence>
<name>A0A6J4HTK1_9BACT</name>
<keyword evidence="13 18" id="KW-0472">Membrane</keyword>
<keyword evidence="11" id="KW-0067">ATP-binding</keyword>
<accession>A0A6J4HTK1</accession>
<keyword evidence="14" id="KW-0829">Tyrosine-protein kinase</keyword>
<dbReference type="InterPro" id="IPR025669">
    <property type="entry name" value="AAA_dom"/>
</dbReference>
<comment type="catalytic activity">
    <reaction evidence="15">
        <text>L-tyrosyl-[protein] + ATP = O-phospho-L-tyrosyl-[protein] + ADP + H(+)</text>
        <dbReference type="Rhea" id="RHEA:10596"/>
        <dbReference type="Rhea" id="RHEA-COMP:10136"/>
        <dbReference type="Rhea" id="RHEA-COMP:20101"/>
        <dbReference type="ChEBI" id="CHEBI:15378"/>
        <dbReference type="ChEBI" id="CHEBI:30616"/>
        <dbReference type="ChEBI" id="CHEBI:46858"/>
        <dbReference type="ChEBI" id="CHEBI:61978"/>
        <dbReference type="ChEBI" id="CHEBI:456216"/>
        <dbReference type="EC" id="2.7.10.2"/>
    </reaction>
</comment>
<dbReference type="EC" id="2.7.10.2" evidence="4"/>
<evidence type="ECO:0000256" key="4">
    <source>
        <dbReference type="ARBA" id="ARBA00011903"/>
    </source>
</evidence>
<evidence type="ECO:0000256" key="14">
    <source>
        <dbReference type="ARBA" id="ARBA00023137"/>
    </source>
</evidence>
<dbReference type="PANTHER" id="PTHR32309:SF13">
    <property type="entry name" value="FERRIC ENTEROBACTIN TRANSPORT PROTEIN FEPE"/>
    <property type="match status" value="1"/>
</dbReference>
<reference evidence="21" key="1">
    <citation type="submission" date="2020-02" db="EMBL/GenBank/DDBJ databases">
        <authorList>
            <person name="Meier V. D."/>
        </authorList>
    </citation>
    <scope>NUCLEOTIDE SEQUENCE</scope>
    <source>
        <strain evidence="21">AVDCRST_MAG42</strain>
    </source>
</reference>
<evidence type="ECO:0000256" key="10">
    <source>
        <dbReference type="ARBA" id="ARBA00022777"/>
    </source>
</evidence>
<sequence length="715" mass="79866">MAQTDEVKLHFLDYWRVVRVRWVLILLAFLLVLITAAVVTYFQPREFQSSVFIEVRSTAQNVRLFGGGDPNAPVHDPQLAPTVYQIIQRTGILYPVIEDLKLQDKWAKDGHRPSREQAYNRLRSKLDVDEVRNTDLLQISMYSTDPQEAADIANKIVAVYQDKRVDEEKEILNRAVASMNEEVGKQQKKVDESAAEVARIREAEGIIDLNPEGTEDAQTPVNTIVMEQEKMLNEAETKVATLSTQLQGIENLKGEDLMRMMPTLNIQDPTIQKILPNYQDAVAQEALMLNSGLAENHPKVRALRATKEVFTRQLEEQVKIIRSALEKNLATAGTTVTELRRRLDDVNQKQLSAKNTSANYTRAKNNYIKERALLDGVRMRTQTQTMELAMPRMAVSVRQIAEPPSFAARPRVTLNLALGALVGLVVGLGLAFFIEYLDTSVKTMEDVESLLGVPVLAIIPKNIKLLHKEPGDTPDAEAYRILRTNIEFNRKSPDANTLSLVSGGPGEGKSTTLANLAFTSAQGGYSTLIVDADLRRPVQHSIFDLSNKVGLTNYLTTDMRLEDVIVPTTVENLSLLPSGILPSDSVGILNSQRMSDMIAELKTRYDIIFFDSPPMLGVSDASVLASEVDQTIIVVQHRRFPRAMLTRVKQAVLGVGGTVLGVVLNNVDLKHDQNYYYYTNYYGYYQPRDKETRRSSRKAAAATVASNGQSDSEEY</sequence>
<dbReference type="AlphaFoldDB" id="A0A6J4HTK1"/>
<keyword evidence="10" id="KW-0418">Kinase</keyword>
<keyword evidence="16" id="KW-0175">Coiled coil</keyword>
<keyword evidence="5" id="KW-1003">Cell membrane</keyword>
<comment type="subcellular location">
    <subcellularLocation>
        <location evidence="1">Cell inner membrane</location>
        <topology evidence="1">Multi-pass membrane protein</topology>
    </subcellularLocation>
</comment>
<evidence type="ECO:0000256" key="7">
    <source>
        <dbReference type="ARBA" id="ARBA00022679"/>
    </source>
</evidence>
<protein>
    <recommendedName>
        <fullName evidence="4">non-specific protein-tyrosine kinase</fullName>
        <ecNumber evidence="4">2.7.10.2</ecNumber>
    </recommendedName>
</protein>
<evidence type="ECO:0000256" key="8">
    <source>
        <dbReference type="ARBA" id="ARBA00022692"/>
    </source>
</evidence>
<dbReference type="GO" id="GO:0005524">
    <property type="term" value="F:ATP binding"/>
    <property type="evidence" value="ECO:0007669"/>
    <property type="project" value="UniProtKB-KW"/>
</dbReference>
<dbReference type="GO" id="GO:0042802">
    <property type="term" value="F:identical protein binding"/>
    <property type="evidence" value="ECO:0007669"/>
    <property type="project" value="UniProtKB-ARBA"/>
</dbReference>
<evidence type="ECO:0000256" key="1">
    <source>
        <dbReference type="ARBA" id="ARBA00004429"/>
    </source>
</evidence>
<evidence type="ECO:0000256" key="12">
    <source>
        <dbReference type="ARBA" id="ARBA00022989"/>
    </source>
</evidence>
<dbReference type="Pfam" id="PF02706">
    <property type="entry name" value="Wzz"/>
    <property type="match status" value="1"/>
</dbReference>
<feature type="coiled-coil region" evidence="16">
    <location>
        <begin position="225"/>
        <end position="252"/>
    </location>
</feature>
<dbReference type="EMBL" id="CADCTA010000054">
    <property type="protein sequence ID" value="CAA9233002.1"/>
    <property type="molecule type" value="Genomic_DNA"/>
</dbReference>
<feature type="transmembrane region" description="Helical" evidence="18">
    <location>
        <begin position="20"/>
        <end position="42"/>
    </location>
</feature>